<keyword evidence="9" id="KW-1185">Reference proteome</keyword>
<gene>
    <name evidence="5" type="primary">ftsA</name>
    <name evidence="8" type="ORF">GGQ98_001446</name>
</gene>
<evidence type="ECO:0000313" key="9">
    <source>
        <dbReference type="Proteomes" id="UP000566324"/>
    </source>
</evidence>
<evidence type="ECO:0000259" key="7">
    <source>
        <dbReference type="SMART" id="SM00842"/>
    </source>
</evidence>
<name>A0A7W7B2H0_9SPHN</name>
<dbReference type="PIRSF" id="PIRSF003101">
    <property type="entry name" value="FtsA"/>
    <property type="match status" value="1"/>
</dbReference>
<evidence type="ECO:0000256" key="2">
    <source>
        <dbReference type="ARBA" id="ARBA00022618"/>
    </source>
</evidence>
<dbReference type="GO" id="GO:0032153">
    <property type="term" value="C:cell division site"/>
    <property type="evidence" value="ECO:0007669"/>
    <property type="project" value="UniProtKB-UniRule"/>
</dbReference>
<organism evidence="8 9">
    <name type="scientific">Sphingosinicella soli</name>
    <dbReference type="NCBI Taxonomy" id="333708"/>
    <lineage>
        <taxon>Bacteria</taxon>
        <taxon>Pseudomonadati</taxon>
        <taxon>Pseudomonadota</taxon>
        <taxon>Alphaproteobacteria</taxon>
        <taxon>Sphingomonadales</taxon>
        <taxon>Sphingosinicellaceae</taxon>
        <taxon>Sphingosinicella</taxon>
    </lineage>
</organism>
<dbReference type="Gene3D" id="3.30.1490.110">
    <property type="match status" value="1"/>
</dbReference>
<proteinExistence type="inferred from homology"/>
<evidence type="ECO:0000256" key="3">
    <source>
        <dbReference type="ARBA" id="ARBA00023136"/>
    </source>
</evidence>
<protein>
    <recommendedName>
        <fullName evidence="5 6">Cell division protein FtsA</fullName>
    </recommendedName>
</protein>
<dbReference type="InterPro" id="IPR043129">
    <property type="entry name" value="ATPase_NBD"/>
</dbReference>
<dbReference type="SUPFAM" id="SSF53067">
    <property type="entry name" value="Actin-like ATPase domain"/>
    <property type="match status" value="2"/>
</dbReference>
<feature type="domain" description="SHS2" evidence="7">
    <location>
        <begin position="16"/>
        <end position="202"/>
    </location>
</feature>
<evidence type="ECO:0000256" key="5">
    <source>
        <dbReference type="HAMAP-Rule" id="MF_02033"/>
    </source>
</evidence>
<dbReference type="RefSeq" id="WP_184067226.1">
    <property type="nucleotide sequence ID" value="NZ_JACHNZ010000013.1"/>
</dbReference>
<reference evidence="8 9" key="1">
    <citation type="submission" date="2020-08" db="EMBL/GenBank/DDBJ databases">
        <title>Genomic Encyclopedia of Type Strains, Phase IV (KMG-IV): sequencing the most valuable type-strain genomes for metagenomic binning, comparative biology and taxonomic classification.</title>
        <authorList>
            <person name="Goeker M."/>
        </authorList>
    </citation>
    <scope>NUCLEOTIDE SEQUENCE [LARGE SCALE GENOMIC DNA]</scope>
    <source>
        <strain evidence="8 9">DSM 17328</strain>
    </source>
</reference>
<dbReference type="PANTHER" id="PTHR32432">
    <property type="entry name" value="CELL DIVISION PROTEIN FTSA-RELATED"/>
    <property type="match status" value="1"/>
</dbReference>
<dbReference type="InterPro" id="IPR003494">
    <property type="entry name" value="SHS2_FtsA"/>
</dbReference>
<evidence type="ECO:0000313" key="8">
    <source>
        <dbReference type="EMBL" id="MBB4631830.1"/>
    </source>
</evidence>
<dbReference type="Pfam" id="PF14450">
    <property type="entry name" value="FtsA"/>
    <property type="match status" value="1"/>
</dbReference>
<dbReference type="Gene3D" id="3.30.420.40">
    <property type="match status" value="2"/>
</dbReference>
<keyword evidence="2 5" id="KW-0132">Cell division</keyword>
<dbReference type="Proteomes" id="UP000566324">
    <property type="component" value="Unassembled WGS sequence"/>
</dbReference>
<keyword evidence="1 5" id="KW-1003">Cell membrane</keyword>
<comment type="subunit">
    <text evidence="5">Self-interacts. Interacts with FtsZ.</text>
</comment>
<dbReference type="AlphaFoldDB" id="A0A7W7B2H0"/>
<accession>A0A7W7B2H0</accession>
<evidence type="ECO:0000256" key="1">
    <source>
        <dbReference type="ARBA" id="ARBA00022475"/>
    </source>
</evidence>
<dbReference type="InterPro" id="IPR050696">
    <property type="entry name" value="FtsA/MreB"/>
</dbReference>
<dbReference type="CDD" id="cd24048">
    <property type="entry name" value="ASKHA_NBD_FtsA"/>
    <property type="match status" value="1"/>
</dbReference>
<dbReference type="Pfam" id="PF02491">
    <property type="entry name" value="SHS2_FTSA"/>
    <property type="match status" value="1"/>
</dbReference>
<evidence type="ECO:0000256" key="4">
    <source>
        <dbReference type="ARBA" id="ARBA00023306"/>
    </source>
</evidence>
<comment type="function">
    <text evidence="5 6">Cell division protein that is involved in the assembly of the Z ring. May serve as a membrane anchor for the Z ring.</text>
</comment>
<dbReference type="GO" id="GO:0043093">
    <property type="term" value="P:FtsZ-dependent cytokinesis"/>
    <property type="evidence" value="ECO:0007669"/>
    <property type="project" value="UniProtKB-UniRule"/>
</dbReference>
<comment type="subcellular location">
    <subcellularLocation>
        <location evidence="5">Cell membrane</location>
        <topology evidence="5">Peripheral membrane protein</topology>
        <orientation evidence="5">Cytoplasmic side</orientation>
    </subcellularLocation>
    <text evidence="5">Localizes to the Z ring in an FtsZ-dependent manner. Targeted to the membrane through a conserved C-terminal amphipathic helix.</text>
</comment>
<dbReference type="InterPro" id="IPR020823">
    <property type="entry name" value="Cell_div_FtsA"/>
</dbReference>
<dbReference type="PANTHER" id="PTHR32432:SF4">
    <property type="entry name" value="CELL DIVISION PROTEIN FTSA"/>
    <property type="match status" value="1"/>
</dbReference>
<keyword evidence="4 5" id="KW-0131">Cell cycle</keyword>
<dbReference type="EMBL" id="JACHNZ010000013">
    <property type="protein sequence ID" value="MBB4631830.1"/>
    <property type="molecule type" value="Genomic_DNA"/>
</dbReference>
<comment type="similarity">
    <text evidence="5 6">Belongs to the FtsA/MreB family.</text>
</comment>
<dbReference type="NCBIfam" id="TIGR01174">
    <property type="entry name" value="ftsA"/>
    <property type="match status" value="1"/>
</dbReference>
<dbReference type="SMART" id="SM00842">
    <property type="entry name" value="FtsA"/>
    <property type="match status" value="1"/>
</dbReference>
<comment type="caution">
    <text evidence="8">The sequence shown here is derived from an EMBL/GenBank/DDBJ whole genome shotgun (WGS) entry which is preliminary data.</text>
</comment>
<keyword evidence="3 5" id="KW-0472">Membrane</keyword>
<evidence type="ECO:0000256" key="6">
    <source>
        <dbReference type="PIRNR" id="PIRNR003101"/>
    </source>
</evidence>
<sequence>MRVGRGLSGSRGERTIAALDIGSSKVAALIAVTDGESPPRVIGTGQRACTGLRQGLVADLERTESAIRAAMEQAERNAGVTVENVVVSVSAGGLDSEIVSVEVDIGGQRIERGDIDHVLSEGRAQLDAGGRTILHAQPALYTLDETTRVMNPLGLHADRLGVDIHIITADTPPVRNLDQCVRTADLGVQTIVASPIAAGLACLAPEERELGVALVEIGAGVTNVAVHVRGMLVGLSVIPMGSEDITADIASTFSTRRIHAERLKTLYGSATTSPRDNHDMIEILPISEDDDVEPTRVPRAQIVAVIRDRLDMLFSDVGERLNEMGFKGPRGRQMVLTGGGAELKCIADFAQGLLGRHCRVGRPRGLVGLPEAQTGSAFSTLTGLTLYGAEDREDLWAGSIRDGGQMRMSRSPWGRMIEVLRSNL</sequence>
<dbReference type="HAMAP" id="MF_02033">
    <property type="entry name" value="FtsA"/>
    <property type="match status" value="1"/>
</dbReference>
<dbReference type="GO" id="GO:0009898">
    <property type="term" value="C:cytoplasmic side of plasma membrane"/>
    <property type="evidence" value="ECO:0007669"/>
    <property type="project" value="UniProtKB-UniRule"/>
</dbReference>